<dbReference type="InterPro" id="IPR001647">
    <property type="entry name" value="HTH_TetR"/>
</dbReference>
<name>A0ABW1T3Z7_9ACTN</name>
<evidence type="ECO:0000256" key="1">
    <source>
        <dbReference type="ARBA" id="ARBA00023015"/>
    </source>
</evidence>
<dbReference type="InterPro" id="IPR009057">
    <property type="entry name" value="Homeodomain-like_sf"/>
</dbReference>
<evidence type="ECO:0000313" key="8">
    <source>
        <dbReference type="Proteomes" id="UP001596138"/>
    </source>
</evidence>
<feature type="domain" description="HTH tetR-type" evidence="6">
    <location>
        <begin position="228"/>
        <end position="288"/>
    </location>
</feature>
<proteinExistence type="predicted"/>
<feature type="domain" description="HTH tetR-type" evidence="6">
    <location>
        <begin position="13"/>
        <end position="73"/>
    </location>
</feature>
<dbReference type="EMBL" id="JBHSTI010000008">
    <property type="protein sequence ID" value="MFC6239022.1"/>
    <property type="molecule type" value="Genomic_DNA"/>
</dbReference>
<keyword evidence="1" id="KW-0805">Transcription regulation</keyword>
<gene>
    <name evidence="7" type="ORF">ACFQGU_14145</name>
</gene>
<dbReference type="PANTHER" id="PTHR30055:SF234">
    <property type="entry name" value="HTH-TYPE TRANSCRIPTIONAL REGULATOR BETI"/>
    <property type="match status" value="1"/>
</dbReference>
<feature type="region of interest" description="Disordered" evidence="5">
    <location>
        <begin position="423"/>
        <end position="444"/>
    </location>
</feature>
<dbReference type="SUPFAM" id="SSF46689">
    <property type="entry name" value="Homeodomain-like"/>
    <property type="match status" value="2"/>
</dbReference>
<feature type="DNA-binding region" description="H-T-H motif" evidence="4">
    <location>
        <begin position="36"/>
        <end position="55"/>
    </location>
</feature>
<dbReference type="InterPro" id="IPR050109">
    <property type="entry name" value="HTH-type_TetR-like_transc_reg"/>
</dbReference>
<accession>A0ABW1T3Z7</accession>
<comment type="caution">
    <text evidence="7">The sequence shown here is derived from an EMBL/GenBank/DDBJ whole genome shotgun (WGS) entry which is preliminary data.</text>
</comment>
<dbReference type="RefSeq" id="WP_386767730.1">
    <property type="nucleotide sequence ID" value="NZ_JBHSTI010000008.1"/>
</dbReference>
<evidence type="ECO:0000256" key="2">
    <source>
        <dbReference type="ARBA" id="ARBA00023125"/>
    </source>
</evidence>
<evidence type="ECO:0000313" key="7">
    <source>
        <dbReference type="EMBL" id="MFC6239022.1"/>
    </source>
</evidence>
<dbReference type="PANTHER" id="PTHR30055">
    <property type="entry name" value="HTH-TYPE TRANSCRIPTIONAL REGULATOR RUTR"/>
    <property type="match status" value="1"/>
</dbReference>
<feature type="DNA-binding region" description="H-T-H motif" evidence="4">
    <location>
        <begin position="251"/>
        <end position="270"/>
    </location>
</feature>
<evidence type="ECO:0000259" key="6">
    <source>
        <dbReference type="PROSITE" id="PS50977"/>
    </source>
</evidence>
<dbReference type="Proteomes" id="UP001596138">
    <property type="component" value="Unassembled WGS sequence"/>
</dbReference>
<evidence type="ECO:0000256" key="3">
    <source>
        <dbReference type="ARBA" id="ARBA00023163"/>
    </source>
</evidence>
<evidence type="ECO:0000256" key="4">
    <source>
        <dbReference type="PROSITE-ProRule" id="PRU00335"/>
    </source>
</evidence>
<organism evidence="7 8">
    <name type="scientific">Longivirga aurantiaca</name>
    <dbReference type="NCBI Taxonomy" id="1837743"/>
    <lineage>
        <taxon>Bacteria</taxon>
        <taxon>Bacillati</taxon>
        <taxon>Actinomycetota</taxon>
        <taxon>Actinomycetes</taxon>
        <taxon>Sporichthyales</taxon>
        <taxon>Sporichthyaceae</taxon>
        <taxon>Longivirga</taxon>
    </lineage>
</organism>
<keyword evidence="8" id="KW-1185">Reference proteome</keyword>
<dbReference type="PRINTS" id="PR00455">
    <property type="entry name" value="HTHTETR"/>
</dbReference>
<sequence>MPPRTARRHRQGEESRALILDAALEIAAERGYSGTTMSLVTERTGLPSSSIYWHFRNKDHLLAEALDHSWSRWLEAEPRTDPDVGDDLESRVAQRMERLRTTIATAPEFWRLGLMLGLLRTTDEIAARDRFLALRRATIESTERWWADELPVGADGGAPRVLARLQLAAADGLLLASETDRVWSYPRLTHALGRALPPVALRLAGSPTRPTASAARPGRPVPLSALPEDSRTRLLRAAAEVSAERGYVGTSISRICERSGLPPSSLYWFFADKGALLAEVLERSFDEWLDRQPTWTLATTPEQRVATLKVVLRSTIGSFHEAPDFLLVGHLIALETRDEGTTARARFLAIRRQAEKTLTAWFAGTLARGPAAADRDLHRTLARLTMAVTDGLFLGEQMDEWETDPDDVADALVALLEEIVGQRESELAPGPSARRRDRRGSASG</sequence>
<dbReference type="Gene3D" id="1.10.357.10">
    <property type="entry name" value="Tetracycline Repressor, domain 2"/>
    <property type="match status" value="2"/>
</dbReference>
<evidence type="ECO:0000256" key="5">
    <source>
        <dbReference type="SAM" id="MobiDB-lite"/>
    </source>
</evidence>
<keyword evidence="2 4" id="KW-0238">DNA-binding</keyword>
<protein>
    <submittedName>
        <fullName evidence="7">TetR/AcrR family transcriptional regulator</fullName>
    </submittedName>
</protein>
<dbReference type="Pfam" id="PF00440">
    <property type="entry name" value="TetR_N"/>
    <property type="match status" value="2"/>
</dbReference>
<dbReference type="PROSITE" id="PS50977">
    <property type="entry name" value="HTH_TETR_2"/>
    <property type="match status" value="2"/>
</dbReference>
<keyword evidence="3" id="KW-0804">Transcription</keyword>
<reference evidence="8" key="1">
    <citation type="journal article" date="2019" name="Int. J. Syst. Evol. Microbiol.">
        <title>The Global Catalogue of Microorganisms (GCM) 10K type strain sequencing project: providing services to taxonomists for standard genome sequencing and annotation.</title>
        <authorList>
            <consortium name="The Broad Institute Genomics Platform"/>
            <consortium name="The Broad Institute Genome Sequencing Center for Infectious Disease"/>
            <person name="Wu L."/>
            <person name="Ma J."/>
        </authorList>
    </citation>
    <scope>NUCLEOTIDE SEQUENCE [LARGE SCALE GENOMIC DNA]</scope>
    <source>
        <strain evidence="8">CGMCC 4.7317</strain>
    </source>
</reference>